<dbReference type="Proteomes" id="UP000269001">
    <property type="component" value="Unassembled WGS sequence"/>
</dbReference>
<gene>
    <name evidence="2" type="ORF">D7V21_09030</name>
</gene>
<dbReference type="Pfam" id="PF07963">
    <property type="entry name" value="N_methyl"/>
    <property type="match status" value="1"/>
</dbReference>
<keyword evidence="1" id="KW-0812">Transmembrane</keyword>
<protein>
    <submittedName>
        <fullName evidence="2">Prepilin-type N-terminal cleavage/methylation domain-containing protein</fullName>
    </submittedName>
</protein>
<reference evidence="2 3" key="1">
    <citation type="submission" date="2018-09" db="EMBL/GenBank/DDBJ databases">
        <title>The draft genome of Acinetobacter spp. strains.</title>
        <authorList>
            <person name="Qin J."/>
            <person name="Feng Y."/>
            <person name="Zong Z."/>
        </authorList>
    </citation>
    <scope>NUCLEOTIDE SEQUENCE [LARGE SCALE GENOMIC DNA]</scope>
    <source>
        <strain evidence="2 3">WCHAc060096</strain>
    </source>
</reference>
<proteinExistence type="predicted"/>
<feature type="transmembrane region" description="Helical" evidence="1">
    <location>
        <begin position="20"/>
        <end position="41"/>
    </location>
</feature>
<name>A0A3A8ESF1_9GAMM</name>
<evidence type="ECO:0000313" key="2">
    <source>
        <dbReference type="EMBL" id="RKG33660.1"/>
    </source>
</evidence>
<accession>A0A3A8ESF1</accession>
<dbReference type="Gene3D" id="3.30.700.10">
    <property type="entry name" value="Glycoprotein, Type 4 Pilin"/>
    <property type="match status" value="1"/>
</dbReference>
<comment type="caution">
    <text evidence="2">The sequence shown here is derived from an EMBL/GenBank/DDBJ whole genome shotgun (WGS) entry which is preliminary data.</text>
</comment>
<dbReference type="EMBL" id="RAXU01000009">
    <property type="protein sequence ID" value="RKG33660.1"/>
    <property type="molecule type" value="Genomic_DNA"/>
</dbReference>
<evidence type="ECO:0000313" key="3">
    <source>
        <dbReference type="Proteomes" id="UP000269001"/>
    </source>
</evidence>
<organism evidence="2 3">
    <name type="scientific">Acinetobacter guerrae</name>
    <dbReference type="NCBI Taxonomy" id="1843371"/>
    <lineage>
        <taxon>Bacteria</taxon>
        <taxon>Pseudomonadati</taxon>
        <taxon>Pseudomonadota</taxon>
        <taxon>Gammaproteobacteria</taxon>
        <taxon>Moraxellales</taxon>
        <taxon>Moraxellaceae</taxon>
        <taxon>Acinetobacter</taxon>
    </lineage>
</organism>
<dbReference type="AlphaFoldDB" id="A0A3A8ESF1"/>
<dbReference type="SUPFAM" id="SSF54523">
    <property type="entry name" value="Pili subunits"/>
    <property type="match status" value="1"/>
</dbReference>
<dbReference type="InterPro" id="IPR012902">
    <property type="entry name" value="N_methyl_site"/>
</dbReference>
<evidence type="ECO:0000256" key="1">
    <source>
        <dbReference type="SAM" id="Phobius"/>
    </source>
</evidence>
<dbReference type="InterPro" id="IPR045584">
    <property type="entry name" value="Pilin-like"/>
</dbReference>
<keyword evidence="3" id="KW-1185">Reference proteome</keyword>
<sequence>MIFVNKIKKERINMSNGFTLIELIIVVAIVSILISIAIPLYQSYMISTRLKGAFQEISTKRAEYELEVNTEYSANLPISAPIQETTLCQILKSYDQQNGEINKAISCKLKNKTGLGNDAEINLTRTQEGKYICHTVGIPSSHVPSYCLATE</sequence>
<dbReference type="NCBIfam" id="TIGR02532">
    <property type="entry name" value="IV_pilin_GFxxxE"/>
    <property type="match status" value="1"/>
</dbReference>
<keyword evidence="1" id="KW-1133">Transmembrane helix</keyword>
<keyword evidence="1" id="KW-0472">Membrane</keyword>